<reference evidence="2 3" key="1">
    <citation type="journal article" date="2013" name="Int. J. Syst. Evol. Microbiol.">
        <title>Roseomonas aerophila sp. nov., isolated from air.</title>
        <authorList>
            <person name="Kim S.J."/>
            <person name="Weon H.Y."/>
            <person name="Ahn J.H."/>
            <person name="Hong S.B."/>
            <person name="Seok S.J."/>
            <person name="Whang K.S."/>
            <person name="Kwon S.W."/>
        </authorList>
    </citation>
    <scope>NUCLEOTIDE SEQUENCE [LARGE SCALE GENOMIC DNA]</scope>
    <source>
        <strain evidence="2 3">NBRC 108923</strain>
    </source>
</reference>
<feature type="chain" id="PRO_5046541351" evidence="1">
    <location>
        <begin position="24"/>
        <end position="109"/>
    </location>
</feature>
<evidence type="ECO:0000313" key="2">
    <source>
        <dbReference type="EMBL" id="MBC9207442.1"/>
    </source>
</evidence>
<name>A0ABR7RMX9_9PROT</name>
<comment type="caution">
    <text evidence="2">The sequence shown here is derived from an EMBL/GenBank/DDBJ whole genome shotgun (WGS) entry which is preliminary data.</text>
</comment>
<organism evidence="2 3">
    <name type="scientific">Teichococcus aerophilus</name>
    <dbReference type="NCBI Taxonomy" id="1224513"/>
    <lineage>
        <taxon>Bacteria</taxon>
        <taxon>Pseudomonadati</taxon>
        <taxon>Pseudomonadota</taxon>
        <taxon>Alphaproteobacteria</taxon>
        <taxon>Acetobacterales</taxon>
        <taxon>Roseomonadaceae</taxon>
        <taxon>Roseomonas</taxon>
    </lineage>
</organism>
<sequence>MFRSFSFGAALVTMLAVAAPAGAQITVVSQGESFAVQRDPADTGNIVGGGAVEVLNQGENLRIRHRDPAYAERSLGLPVAVGGNNGDIVYLPLGSASNLAAVTQGASPG</sequence>
<protein>
    <submittedName>
        <fullName evidence="2">Uncharacterized protein</fullName>
    </submittedName>
</protein>
<evidence type="ECO:0000313" key="3">
    <source>
        <dbReference type="Proteomes" id="UP000626026"/>
    </source>
</evidence>
<keyword evidence="1" id="KW-0732">Signal</keyword>
<dbReference type="RefSeq" id="WP_187784609.1">
    <property type="nucleotide sequence ID" value="NZ_JACTVA010000017.1"/>
</dbReference>
<feature type="signal peptide" evidence="1">
    <location>
        <begin position="1"/>
        <end position="23"/>
    </location>
</feature>
<dbReference type="EMBL" id="JACTVA010000017">
    <property type="protein sequence ID" value="MBC9207442.1"/>
    <property type="molecule type" value="Genomic_DNA"/>
</dbReference>
<keyword evidence="3" id="KW-1185">Reference proteome</keyword>
<proteinExistence type="predicted"/>
<gene>
    <name evidence="2" type="ORF">IBL26_11410</name>
</gene>
<evidence type="ECO:0000256" key="1">
    <source>
        <dbReference type="SAM" id="SignalP"/>
    </source>
</evidence>
<accession>A0ABR7RMX9</accession>
<dbReference type="Proteomes" id="UP000626026">
    <property type="component" value="Unassembled WGS sequence"/>
</dbReference>